<keyword evidence="6" id="KW-0479">Metal-binding</keyword>
<dbReference type="AlphaFoldDB" id="A0A8T8KCC8"/>
<dbReference type="InterPro" id="IPR036425">
    <property type="entry name" value="MoaB/Mog-like_dom_sf"/>
</dbReference>
<dbReference type="Pfam" id="PF03454">
    <property type="entry name" value="MoeA_C"/>
    <property type="match status" value="1"/>
</dbReference>
<evidence type="ECO:0000256" key="3">
    <source>
        <dbReference type="ARBA" id="ARBA00013269"/>
    </source>
</evidence>
<dbReference type="PANTHER" id="PTHR10192:SF5">
    <property type="entry name" value="GEPHYRIN"/>
    <property type="match status" value="1"/>
</dbReference>
<proteinExistence type="predicted"/>
<dbReference type="NCBIfam" id="NF045515">
    <property type="entry name" value="Glp_gephyrin"/>
    <property type="match status" value="1"/>
</dbReference>
<dbReference type="FunFam" id="3.40.980.10:FF:000004">
    <property type="entry name" value="Molybdopterin molybdenumtransferase"/>
    <property type="match status" value="1"/>
</dbReference>
<dbReference type="InterPro" id="IPR001453">
    <property type="entry name" value="MoaB/Mog_dom"/>
</dbReference>
<feature type="domain" description="MoaB/Mog" evidence="10">
    <location>
        <begin position="190"/>
        <end position="327"/>
    </location>
</feature>
<sequence length="413" mass="44519">MGTEFLKIIDVSKAHNVVKNLFERIYSPISVEKISLNEALFRVLSHDIHAHMDLPPFNRAIMDGYAVKSQDTFGATEENPAMLKLVEVVRAGSTPQKEIKSGFCSEITTGAPIPPGADGVVMVEFSQKNEENIELFTGSYPGQHIAARGSDIKKGELVLKAGTILSPDKIGVLAALGYSTVEVRSKLKVAVISTGNELVLPEEDLEYGKIYDVNSSTIYSALESYGVHPLLKGIIPDEYAAVKNAIKHSLEDADLIITSGGTSAGAGDVLREVMDDMGEVMVHGISIKPGKPTIIGEVNNKMVIGLPGNPTAALIVLDVLIAPYLKNFSGCAAHYKPSDKIKLPMASRFHSAQGRMEYLLVKIVGGQVNPILKNSGAITGLSEADGYIKIPKTTEMILEGDLVEVYFFDDIIH</sequence>
<dbReference type="SUPFAM" id="SSF63867">
    <property type="entry name" value="MoeA C-terminal domain-like"/>
    <property type="match status" value="1"/>
</dbReference>
<dbReference type="InterPro" id="IPR036688">
    <property type="entry name" value="MoeA_C_domain_IV_sf"/>
</dbReference>
<evidence type="ECO:0000256" key="6">
    <source>
        <dbReference type="ARBA" id="ARBA00022723"/>
    </source>
</evidence>
<dbReference type="Pfam" id="PF03453">
    <property type="entry name" value="MoeA_N"/>
    <property type="match status" value="1"/>
</dbReference>
<dbReference type="SUPFAM" id="SSF53218">
    <property type="entry name" value="Molybdenum cofactor biosynthesis proteins"/>
    <property type="match status" value="1"/>
</dbReference>
<dbReference type="SMART" id="SM00852">
    <property type="entry name" value="MoCF_biosynth"/>
    <property type="match status" value="1"/>
</dbReference>
<protein>
    <recommendedName>
        <fullName evidence="3">molybdopterin molybdotransferase</fullName>
        <ecNumber evidence="3">2.10.1.1</ecNumber>
    </recommendedName>
</protein>
<dbReference type="GO" id="GO:0061599">
    <property type="term" value="F:molybdopterin molybdotransferase activity"/>
    <property type="evidence" value="ECO:0007669"/>
    <property type="project" value="UniProtKB-EC"/>
</dbReference>
<keyword evidence="12" id="KW-1185">Reference proteome</keyword>
<dbReference type="GeneID" id="64819917"/>
<comment type="pathway">
    <text evidence="2">Cofactor biosynthesis; molybdopterin biosynthesis.</text>
</comment>
<dbReference type="GO" id="GO:0046872">
    <property type="term" value="F:metal ion binding"/>
    <property type="evidence" value="ECO:0007669"/>
    <property type="project" value="UniProtKB-KW"/>
</dbReference>
<name>A0A8T8KCC8_9EURY</name>
<accession>A0A8T8KCC8</accession>
<dbReference type="EMBL" id="CP058560">
    <property type="protein sequence ID" value="QUH23011.1"/>
    <property type="molecule type" value="Genomic_DNA"/>
</dbReference>
<dbReference type="SUPFAM" id="SSF63882">
    <property type="entry name" value="MoeA N-terminal region -like"/>
    <property type="match status" value="1"/>
</dbReference>
<evidence type="ECO:0000256" key="1">
    <source>
        <dbReference type="ARBA" id="ARBA00001946"/>
    </source>
</evidence>
<reference evidence="11" key="1">
    <citation type="submission" date="2020-07" db="EMBL/GenBank/DDBJ databases">
        <title>Methanobacterium. sp. MethCan genome.</title>
        <authorList>
            <person name="Postec A."/>
            <person name="Quemeneur M."/>
        </authorList>
    </citation>
    <scope>NUCLEOTIDE SEQUENCE</scope>
    <source>
        <strain evidence="11">MethCAN</strain>
    </source>
</reference>
<dbReference type="GO" id="GO:0005737">
    <property type="term" value="C:cytoplasm"/>
    <property type="evidence" value="ECO:0007669"/>
    <property type="project" value="TreeGrafter"/>
</dbReference>
<dbReference type="NCBIfam" id="TIGR00177">
    <property type="entry name" value="molyb_syn"/>
    <property type="match status" value="1"/>
</dbReference>
<dbReference type="Pfam" id="PF00994">
    <property type="entry name" value="MoCF_biosynth"/>
    <property type="match status" value="1"/>
</dbReference>
<comment type="cofactor">
    <cofactor evidence="1">
        <name>Mg(2+)</name>
        <dbReference type="ChEBI" id="CHEBI:18420"/>
    </cofactor>
</comment>
<dbReference type="CDD" id="cd00887">
    <property type="entry name" value="MoeA"/>
    <property type="match status" value="1"/>
</dbReference>
<dbReference type="FunFam" id="2.170.190.11:FF:000001">
    <property type="entry name" value="Molybdopterin molybdenumtransferase"/>
    <property type="match status" value="1"/>
</dbReference>
<evidence type="ECO:0000256" key="5">
    <source>
        <dbReference type="ARBA" id="ARBA00022679"/>
    </source>
</evidence>
<evidence type="ECO:0000313" key="11">
    <source>
        <dbReference type="EMBL" id="QUH23011.1"/>
    </source>
</evidence>
<evidence type="ECO:0000256" key="2">
    <source>
        <dbReference type="ARBA" id="ARBA00005046"/>
    </source>
</evidence>
<dbReference type="Gene3D" id="2.40.340.10">
    <property type="entry name" value="MoeA, C-terminal, domain IV"/>
    <property type="match status" value="1"/>
</dbReference>
<dbReference type="OrthoDB" id="31371at2157"/>
<dbReference type="KEGG" id="meme:HYG87_04090"/>
<dbReference type="Gene3D" id="3.90.105.10">
    <property type="entry name" value="Molybdopterin biosynthesis moea protein, domain 2"/>
    <property type="match status" value="1"/>
</dbReference>
<dbReference type="Proteomes" id="UP000681041">
    <property type="component" value="Chromosome"/>
</dbReference>
<dbReference type="InterPro" id="IPR036135">
    <property type="entry name" value="MoeA_linker/N_sf"/>
</dbReference>
<gene>
    <name evidence="11" type="ORF">HYG87_04090</name>
</gene>
<keyword evidence="8" id="KW-0501">Molybdenum cofactor biosynthesis</keyword>
<keyword evidence="7" id="KW-0460">Magnesium</keyword>
<evidence type="ECO:0000259" key="10">
    <source>
        <dbReference type="SMART" id="SM00852"/>
    </source>
</evidence>
<keyword evidence="5" id="KW-0808">Transferase</keyword>
<evidence type="ECO:0000313" key="12">
    <source>
        <dbReference type="Proteomes" id="UP000681041"/>
    </source>
</evidence>
<dbReference type="InterPro" id="IPR038987">
    <property type="entry name" value="MoeA-like"/>
</dbReference>
<organism evidence="11 12">
    <name type="scientific">Methanobacterium alkalithermotolerans</name>
    <dbReference type="NCBI Taxonomy" id="2731220"/>
    <lineage>
        <taxon>Archaea</taxon>
        <taxon>Methanobacteriati</taxon>
        <taxon>Methanobacteriota</taxon>
        <taxon>Methanomada group</taxon>
        <taxon>Methanobacteria</taxon>
        <taxon>Methanobacteriales</taxon>
        <taxon>Methanobacteriaceae</taxon>
        <taxon>Methanobacterium</taxon>
    </lineage>
</organism>
<evidence type="ECO:0000256" key="9">
    <source>
        <dbReference type="ARBA" id="ARBA00047317"/>
    </source>
</evidence>
<dbReference type="GO" id="GO:0006777">
    <property type="term" value="P:Mo-molybdopterin cofactor biosynthetic process"/>
    <property type="evidence" value="ECO:0007669"/>
    <property type="project" value="UniProtKB-KW"/>
</dbReference>
<evidence type="ECO:0000256" key="4">
    <source>
        <dbReference type="ARBA" id="ARBA00022505"/>
    </source>
</evidence>
<dbReference type="InterPro" id="IPR005110">
    <property type="entry name" value="MoeA_linker/N"/>
</dbReference>
<dbReference type="RefSeq" id="WP_211533957.1">
    <property type="nucleotide sequence ID" value="NZ_CP058560.1"/>
</dbReference>
<evidence type="ECO:0000256" key="8">
    <source>
        <dbReference type="ARBA" id="ARBA00023150"/>
    </source>
</evidence>
<keyword evidence="4" id="KW-0500">Molybdenum</keyword>
<dbReference type="Gene3D" id="2.170.190.11">
    <property type="entry name" value="Molybdopterin biosynthesis moea protein, domain 3"/>
    <property type="match status" value="1"/>
</dbReference>
<dbReference type="Gene3D" id="3.40.980.10">
    <property type="entry name" value="MoaB/Mog-like domain"/>
    <property type="match status" value="1"/>
</dbReference>
<dbReference type="EC" id="2.10.1.1" evidence="3"/>
<comment type="catalytic activity">
    <reaction evidence="9">
        <text>adenylyl-molybdopterin + molybdate = Mo-molybdopterin + AMP + H(+)</text>
        <dbReference type="Rhea" id="RHEA:35047"/>
        <dbReference type="ChEBI" id="CHEBI:15378"/>
        <dbReference type="ChEBI" id="CHEBI:36264"/>
        <dbReference type="ChEBI" id="CHEBI:62727"/>
        <dbReference type="ChEBI" id="CHEBI:71302"/>
        <dbReference type="ChEBI" id="CHEBI:456215"/>
        <dbReference type="EC" id="2.10.1.1"/>
    </reaction>
</comment>
<dbReference type="PANTHER" id="PTHR10192">
    <property type="entry name" value="MOLYBDOPTERIN BIOSYNTHESIS PROTEIN"/>
    <property type="match status" value="1"/>
</dbReference>
<evidence type="ECO:0000256" key="7">
    <source>
        <dbReference type="ARBA" id="ARBA00022842"/>
    </source>
</evidence>
<dbReference type="InterPro" id="IPR005111">
    <property type="entry name" value="MoeA_C_domain_IV"/>
</dbReference>